<dbReference type="GO" id="GO:0008654">
    <property type="term" value="P:phospholipid biosynthetic process"/>
    <property type="evidence" value="ECO:0007669"/>
    <property type="project" value="UniProtKB-KW"/>
</dbReference>
<dbReference type="InterPro" id="IPR015222">
    <property type="entry name" value="Tam41"/>
</dbReference>
<evidence type="ECO:0000256" key="10">
    <source>
        <dbReference type="ARBA" id="ARBA00022695"/>
    </source>
</evidence>
<dbReference type="EC" id="2.7.7.41" evidence="6"/>
<keyword evidence="10" id="KW-0548">Nucleotidyltransferase</keyword>
<evidence type="ECO:0000256" key="3">
    <source>
        <dbReference type="ARBA" id="ARBA00005119"/>
    </source>
</evidence>
<evidence type="ECO:0000256" key="16">
    <source>
        <dbReference type="ARBA" id="ARBA00023209"/>
    </source>
</evidence>
<comment type="subcellular location">
    <subcellularLocation>
        <location evidence="2">Mitochondrion inner membrane</location>
        <topology evidence="2">Peripheral membrane protein</topology>
        <orientation evidence="2">Matrix side</orientation>
    </subcellularLocation>
</comment>
<dbReference type="GO" id="GO:0005743">
    <property type="term" value="C:mitochondrial inner membrane"/>
    <property type="evidence" value="ECO:0007669"/>
    <property type="project" value="UniProtKB-SubCell"/>
</dbReference>
<keyword evidence="8" id="KW-0444">Lipid biosynthesis</keyword>
<evidence type="ECO:0000256" key="13">
    <source>
        <dbReference type="ARBA" id="ARBA00023098"/>
    </source>
</evidence>
<keyword evidence="14" id="KW-0496">Mitochondrion</keyword>
<evidence type="ECO:0000256" key="4">
    <source>
        <dbReference type="ARBA" id="ARBA00005189"/>
    </source>
</evidence>
<keyword evidence="15" id="KW-0472">Membrane</keyword>
<evidence type="ECO:0000256" key="14">
    <source>
        <dbReference type="ARBA" id="ARBA00023128"/>
    </source>
</evidence>
<evidence type="ECO:0000256" key="6">
    <source>
        <dbReference type="ARBA" id="ARBA00012487"/>
    </source>
</evidence>
<keyword evidence="17" id="KW-1208">Phospholipid metabolism</keyword>
<sequence>MNGISQNGNTPEVAALVAGLPKAVLAHLAAQTGVTDEAQPSAISMAVAQLKEGHQQLVRRAIGPIVRKSSIRQSVSGFFAAGGVNALNYFIRKSSKTWRSWRR</sequence>
<accession>A0ABD1ZN81</accession>
<dbReference type="Pfam" id="PF09139">
    <property type="entry name" value="Tam41_Mmp37"/>
    <property type="match status" value="1"/>
</dbReference>
<reference evidence="19 20" key="1">
    <citation type="submission" date="2024-09" db="EMBL/GenBank/DDBJ databases">
        <title>Chromosome-scale assembly of Riccia fluitans.</title>
        <authorList>
            <person name="Paukszto L."/>
            <person name="Sawicki J."/>
            <person name="Karawczyk K."/>
            <person name="Piernik-Szablinska J."/>
            <person name="Szczecinska M."/>
            <person name="Mazdziarz M."/>
        </authorList>
    </citation>
    <scope>NUCLEOTIDE SEQUENCE [LARGE SCALE GENOMIC DNA]</scope>
    <source>
        <strain evidence="19">Rf_01</strain>
        <tissue evidence="19">Aerial parts of the thallus</tissue>
    </source>
</reference>
<dbReference type="EMBL" id="JBHFFA010000001">
    <property type="protein sequence ID" value="KAL2652492.1"/>
    <property type="molecule type" value="Genomic_DNA"/>
</dbReference>
<evidence type="ECO:0000256" key="17">
    <source>
        <dbReference type="ARBA" id="ARBA00023264"/>
    </source>
</evidence>
<comment type="cofactor">
    <cofactor evidence="1">
        <name>Mg(2+)</name>
        <dbReference type="ChEBI" id="CHEBI:18420"/>
    </cofactor>
</comment>
<evidence type="ECO:0000313" key="20">
    <source>
        <dbReference type="Proteomes" id="UP001605036"/>
    </source>
</evidence>
<gene>
    <name evidence="19" type="ORF">R1flu_020620</name>
</gene>
<evidence type="ECO:0000256" key="15">
    <source>
        <dbReference type="ARBA" id="ARBA00023136"/>
    </source>
</evidence>
<dbReference type="Proteomes" id="UP001605036">
    <property type="component" value="Unassembled WGS sequence"/>
</dbReference>
<keyword evidence="16" id="KW-0594">Phospholipid biosynthesis</keyword>
<evidence type="ECO:0000256" key="2">
    <source>
        <dbReference type="ARBA" id="ARBA00004443"/>
    </source>
</evidence>
<dbReference type="PANTHER" id="PTHR13619:SF0">
    <property type="entry name" value="PHOSPHATIDATE CYTIDYLYLTRANSFERASE, MITOCHONDRIAL"/>
    <property type="match status" value="1"/>
</dbReference>
<comment type="pathway">
    <text evidence="4">Lipid metabolism.</text>
</comment>
<comment type="pathway">
    <text evidence="3">Phospholipid metabolism; CDP-diacylglycerol biosynthesis; CDP-diacylglycerol from sn-glycerol 3-phosphate: step 3/3.</text>
</comment>
<keyword evidence="12" id="KW-0460">Magnesium</keyword>
<evidence type="ECO:0000256" key="1">
    <source>
        <dbReference type="ARBA" id="ARBA00001946"/>
    </source>
</evidence>
<evidence type="ECO:0000256" key="8">
    <source>
        <dbReference type="ARBA" id="ARBA00022516"/>
    </source>
</evidence>
<dbReference type="PANTHER" id="PTHR13619">
    <property type="entry name" value="PHOSPHATIDATE CYTIDYLYLTRANSFERASE, MITOCHONDRIAL"/>
    <property type="match status" value="1"/>
</dbReference>
<dbReference type="GO" id="GO:0004605">
    <property type="term" value="F:phosphatidate cytidylyltransferase activity"/>
    <property type="evidence" value="ECO:0007669"/>
    <property type="project" value="UniProtKB-EC"/>
</dbReference>
<keyword evidence="20" id="KW-1185">Reference proteome</keyword>
<evidence type="ECO:0000256" key="5">
    <source>
        <dbReference type="ARBA" id="ARBA00005458"/>
    </source>
</evidence>
<keyword evidence="11" id="KW-0999">Mitochondrion inner membrane</keyword>
<comment type="caution">
    <text evidence="19">The sequence shown here is derived from an EMBL/GenBank/DDBJ whole genome shotgun (WGS) entry which is preliminary data.</text>
</comment>
<evidence type="ECO:0000256" key="9">
    <source>
        <dbReference type="ARBA" id="ARBA00022679"/>
    </source>
</evidence>
<dbReference type="AlphaFoldDB" id="A0ABD1ZN81"/>
<name>A0ABD1ZN81_9MARC</name>
<keyword evidence="9" id="KW-0808">Transferase</keyword>
<comment type="similarity">
    <text evidence="5">Belongs to the TAM41 family.</text>
</comment>
<evidence type="ECO:0000313" key="19">
    <source>
        <dbReference type="EMBL" id="KAL2652492.1"/>
    </source>
</evidence>
<protein>
    <recommendedName>
        <fullName evidence="7">Phosphatidate cytidylyltransferase, mitochondrial</fullName>
        <ecNumber evidence="6">2.7.7.41</ecNumber>
    </recommendedName>
    <alternativeName>
        <fullName evidence="18">CDP-diacylglycerol synthase</fullName>
    </alternativeName>
</protein>
<proteinExistence type="inferred from homology"/>
<evidence type="ECO:0000256" key="11">
    <source>
        <dbReference type="ARBA" id="ARBA00022792"/>
    </source>
</evidence>
<evidence type="ECO:0000256" key="7">
    <source>
        <dbReference type="ARBA" id="ARBA00018337"/>
    </source>
</evidence>
<keyword evidence="13" id="KW-0443">Lipid metabolism</keyword>
<evidence type="ECO:0000256" key="12">
    <source>
        <dbReference type="ARBA" id="ARBA00022842"/>
    </source>
</evidence>
<evidence type="ECO:0000256" key="18">
    <source>
        <dbReference type="ARBA" id="ARBA00029893"/>
    </source>
</evidence>
<organism evidence="19 20">
    <name type="scientific">Riccia fluitans</name>
    <dbReference type="NCBI Taxonomy" id="41844"/>
    <lineage>
        <taxon>Eukaryota</taxon>
        <taxon>Viridiplantae</taxon>
        <taxon>Streptophyta</taxon>
        <taxon>Embryophyta</taxon>
        <taxon>Marchantiophyta</taxon>
        <taxon>Marchantiopsida</taxon>
        <taxon>Marchantiidae</taxon>
        <taxon>Marchantiales</taxon>
        <taxon>Ricciaceae</taxon>
        <taxon>Riccia</taxon>
    </lineage>
</organism>